<dbReference type="InterPro" id="IPR036086">
    <property type="entry name" value="ParB/Sulfiredoxin_sf"/>
</dbReference>
<dbReference type="GO" id="GO:0003677">
    <property type="term" value="F:DNA binding"/>
    <property type="evidence" value="ECO:0007669"/>
    <property type="project" value="UniProtKB-KW"/>
</dbReference>
<dbReference type="GO" id="GO:0005694">
    <property type="term" value="C:chromosome"/>
    <property type="evidence" value="ECO:0007669"/>
    <property type="project" value="TreeGrafter"/>
</dbReference>
<keyword evidence="8" id="KW-1185">Reference proteome</keyword>
<evidence type="ECO:0000256" key="1">
    <source>
        <dbReference type="ARBA" id="ARBA00006295"/>
    </source>
</evidence>
<dbReference type="GO" id="GO:0045881">
    <property type="term" value="P:positive regulation of sporulation resulting in formation of a cellular spore"/>
    <property type="evidence" value="ECO:0007669"/>
    <property type="project" value="TreeGrafter"/>
</dbReference>
<dbReference type="InterPro" id="IPR004437">
    <property type="entry name" value="ParB/RepB/Spo0J"/>
</dbReference>
<comment type="function">
    <text evidence="4">Involved in chromosome partition. Localize to both poles of the predivisional cell following completion of DNA replication. Binds to the DNA origin of replication.</text>
</comment>
<evidence type="ECO:0000256" key="4">
    <source>
        <dbReference type="ARBA" id="ARBA00025472"/>
    </source>
</evidence>
<dbReference type="Pfam" id="PF02195">
    <property type="entry name" value="ParB_N"/>
    <property type="match status" value="1"/>
</dbReference>
<dbReference type="GO" id="GO:0007059">
    <property type="term" value="P:chromosome segregation"/>
    <property type="evidence" value="ECO:0007669"/>
    <property type="project" value="UniProtKB-KW"/>
</dbReference>
<dbReference type="Gene3D" id="3.90.1530.30">
    <property type="match status" value="1"/>
</dbReference>
<comment type="similarity">
    <text evidence="1">Belongs to the ParB family.</text>
</comment>
<dbReference type="InterPro" id="IPR057240">
    <property type="entry name" value="ParB_dimer_C"/>
</dbReference>
<name>A0A967F2G0_9PROT</name>
<dbReference type="PANTHER" id="PTHR33375">
    <property type="entry name" value="CHROMOSOME-PARTITIONING PROTEIN PARB-RELATED"/>
    <property type="match status" value="1"/>
</dbReference>
<accession>A0A967F2G0</accession>
<dbReference type="EMBL" id="JAAQPH010000025">
    <property type="protein sequence ID" value="NIA71691.1"/>
    <property type="molecule type" value="Genomic_DNA"/>
</dbReference>
<comment type="caution">
    <text evidence="7">The sequence shown here is derived from an EMBL/GenBank/DDBJ whole genome shotgun (WGS) entry which is preliminary data.</text>
</comment>
<dbReference type="NCBIfam" id="TIGR00180">
    <property type="entry name" value="parB_part"/>
    <property type="match status" value="1"/>
</dbReference>
<evidence type="ECO:0000259" key="6">
    <source>
        <dbReference type="SMART" id="SM00470"/>
    </source>
</evidence>
<organism evidence="7 8">
    <name type="scientific">Pelagibius litoralis</name>
    <dbReference type="NCBI Taxonomy" id="374515"/>
    <lineage>
        <taxon>Bacteria</taxon>
        <taxon>Pseudomonadati</taxon>
        <taxon>Pseudomonadota</taxon>
        <taxon>Alphaproteobacteria</taxon>
        <taxon>Rhodospirillales</taxon>
        <taxon>Rhodovibrionaceae</taxon>
        <taxon>Pelagibius</taxon>
    </lineage>
</organism>
<dbReference type="InterPro" id="IPR050336">
    <property type="entry name" value="Chromosome_partition/occlusion"/>
</dbReference>
<feature type="region of interest" description="Disordered" evidence="5">
    <location>
        <begin position="230"/>
        <end position="253"/>
    </location>
</feature>
<gene>
    <name evidence="7" type="ORF">HBA54_24155</name>
</gene>
<dbReference type="RefSeq" id="WP_167229652.1">
    <property type="nucleotide sequence ID" value="NZ_JAAQPH010000025.1"/>
</dbReference>
<dbReference type="FunFam" id="1.10.10.2830:FF:000001">
    <property type="entry name" value="Chromosome partitioning protein ParB"/>
    <property type="match status" value="1"/>
</dbReference>
<sequence length="309" mass="34014">MTDGASSDQGKRNNLGRGLAALFGEENEDYASLDKVRANKSVPVEHLHPGRYQPRQHFDEEAVSALAESVKAQGILQPILVRRHPERPSEFEIVAGERRWRAAQRAKLHEVPVIIRDLTDAESLELAIVENVQRQDLTPIEEAEGYRRLLEEFQHTQDDLAKVVGKSRSHVANTMRLLSLPEAVKAMVMEGKLSAGHARTLVGCESPEDLAAEIVSKGLNVRQAERLVQEAKAGARSKTRTGSSASPGEVAKDSDTIALERDLTALLGLKVSIKFHGDGGSLTIHYKTLEQLDDVLHRLNQMPPMAGRP</sequence>
<dbReference type="PANTHER" id="PTHR33375:SF1">
    <property type="entry name" value="CHROMOSOME-PARTITIONING PROTEIN PARB-RELATED"/>
    <property type="match status" value="1"/>
</dbReference>
<keyword evidence="3" id="KW-0238">DNA-binding</keyword>
<reference evidence="7" key="1">
    <citation type="submission" date="2020-03" db="EMBL/GenBank/DDBJ databases">
        <title>Genome of Pelagibius litoralis DSM 21314T.</title>
        <authorList>
            <person name="Wang G."/>
        </authorList>
    </citation>
    <scope>NUCLEOTIDE SEQUENCE</scope>
    <source>
        <strain evidence="7">DSM 21314</strain>
    </source>
</reference>
<keyword evidence="2" id="KW-0159">Chromosome partition</keyword>
<protein>
    <submittedName>
        <fullName evidence="7">ParB/RepB/Spo0J family partition protein</fullName>
    </submittedName>
</protein>
<dbReference type="Pfam" id="PF23552">
    <property type="entry name" value="ParB_C"/>
    <property type="match status" value="1"/>
</dbReference>
<evidence type="ECO:0000256" key="5">
    <source>
        <dbReference type="SAM" id="MobiDB-lite"/>
    </source>
</evidence>
<evidence type="ECO:0000313" key="7">
    <source>
        <dbReference type="EMBL" id="NIA71691.1"/>
    </source>
</evidence>
<dbReference type="InterPro" id="IPR041468">
    <property type="entry name" value="HTH_ParB/Spo0J"/>
</dbReference>
<dbReference type="Gene3D" id="1.10.10.2830">
    <property type="match status" value="1"/>
</dbReference>
<dbReference type="FunFam" id="3.90.1530.30:FF:000001">
    <property type="entry name" value="Chromosome partitioning protein ParB"/>
    <property type="match status" value="1"/>
</dbReference>
<dbReference type="Pfam" id="PF17762">
    <property type="entry name" value="HTH_ParB"/>
    <property type="match status" value="1"/>
</dbReference>
<evidence type="ECO:0000313" key="8">
    <source>
        <dbReference type="Proteomes" id="UP000761264"/>
    </source>
</evidence>
<evidence type="ECO:0000256" key="3">
    <source>
        <dbReference type="ARBA" id="ARBA00023125"/>
    </source>
</evidence>
<dbReference type="SUPFAM" id="SSF110849">
    <property type="entry name" value="ParB/Sulfiredoxin"/>
    <property type="match status" value="1"/>
</dbReference>
<evidence type="ECO:0000256" key="2">
    <source>
        <dbReference type="ARBA" id="ARBA00022829"/>
    </source>
</evidence>
<proteinExistence type="inferred from homology"/>
<dbReference type="InterPro" id="IPR003115">
    <property type="entry name" value="ParB_N"/>
</dbReference>
<dbReference type="SMART" id="SM00470">
    <property type="entry name" value="ParB"/>
    <property type="match status" value="1"/>
</dbReference>
<feature type="domain" description="ParB-like N-terminal" evidence="6">
    <location>
        <begin position="40"/>
        <end position="132"/>
    </location>
</feature>
<dbReference type="AlphaFoldDB" id="A0A967F2G0"/>
<dbReference type="Proteomes" id="UP000761264">
    <property type="component" value="Unassembled WGS sequence"/>
</dbReference>
<dbReference type="CDD" id="cd16393">
    <property type="entry name" value="SPO0J_N"/>
    <property type="match status" value="1"/>
</dbReference>